<name>A0A9D0ZH85_9FIRM</name>
<dbReference type="EMBL" id="DVFW01000020">
    <property type="protein sequence ID" value="HIQ80320.1"/>
    <property type="molecule type" value="Genomic_DNA"/>
</dbReference>
<organism evidence="2 3">
    <name type="scientific">Candidatus Scatavimonas merdigallinarum</name>
    <dbReference type="NCBI Taxonomy" id="2840914"/>
    <lineage>
        <taxon>Bacteria</taxon>
        <taxon>Bacillati</taxon>
        <taxon>Bacillota</taxon>
        <taxon>Clostridia</taxon>
        <taxon>Eubacteriales</taxon>
        <taxon>Oscillospiraceae</taxon>
        <taxon>Oscillospiraceae incertae sedis</taxon>
        <taxon>Candidatus Scatavimonas</taxon>
    </lineage>
</organism>
<accession>A0A9D0ZH85</accession>
<comment type="caution">
    <text evidence="2">The sequence shown here is derived from an EMBL/GenBank/DDBJ whole genome shotgun (WGS) entry which is preliminary data.</text>
</comment>
<reference evidence="2" key="2">
    <citation type="journal article" date="2021" name="PeerJ">
        <title>Extensive microbial diversity within the chicken gut microbiome revealed by metagenomics and culture.</title>
        <authorList>
            <person name="Gilroy R."/>
            <person name="Ravi A."/>
            <person name="Getino M."/>
            <person name="Pursley I."/>
            <person name="Horton D.L."/>
            <person name="Alikhan N.F."/>
            <person name="Baker D."/>
            <person name="Gharbi K."/>
            <person name="Hall N."/>
            <person name="Watson M."/>
            <person name="Adriaenssens E.M."/>
            <person name="Foster-Nyarko E."/>
            <person name="Jarju S."/>
            <person name="Secka A."/>
            <person name="Antonio M."/>
            <person name="Oren A."/>
            <person name="Chaudhuri R.R."/>
            <person name="La Ragione R."/>
            <person name="Hildebrand F."/>
            <person name="Pallen M.J."/>
        </authorList>
    </citation>
    <scope>NUCLEOTIDE SEQUENCE</scope>
    <source>
        <strain evidence="2">ChiSjej1B19-3389</strain>
    </source>
</reference>
<gene>
    <name evidence="2" type="ORF">IAD32_03435</name>
</gene>
<proteinExistence type="predicted"/>
<evidence type="ECO:0000313" key="3">
    <source>
        <dbReference type="Proteomes" id="UP000886787"/>
    </source>
</evidence>
<evidence type="ECO:0008006" key="4">
    <source>
        <dbReference type="Google" id="ProtNLM"/>
    </source>
</evidence>
<protein>
    <recommendedName>
        <fullName evidence="4">DUF2116 family Zn-ribbon domain-containing protein</fullName>
    </recommendedName>
</protein>
<feature type="transmembrane region" description="Helical" evidence="1">
    <location>
        <begin position="64"/>
        <end position="83"/>
    </location>
</feature>
<dbReference type="AlphaFoldDB" id="A0A9D0ZH85"/>
<evidence type="ECO:0000256" key="1">
    <source>
        <dbReference type="SAM" id="Phobius"/>
    </source>
</evidence>
<feature type="transmembrane region" description="Helical" evidence="1">
    <location>
        <begin position="103"/>
        <end position="125"/>
    </location>
</feature>
<keyword evidence="1" id="KW-0812">Transmembrane</keyword>
<keyword evidence="1" id="KW-0472">Membrane</keyword>
<sequence>MKKCEYCAKEISYHEQYCSDACQQAAMKYYRLTRNCGRLFSICNILGLLAIVVGLFWMVFQPNIGIYIVSGGCLLLGILYFLLPFGTPDMIKKSKIKKTIKNVKWIACLLWMTGLVLLIAGFFFLHV</sequence>
<reference evidence="2" key="1">
    <citation type="submission" date="2020-10" db="EMBL/GenBank/DDBJ databases">
        <authorList>
            <person name="Gilroy R."/>
        </authorList>
    </citation>
    <scope>NUCLEOTIDE SEQUENCE</scope>
    <source>
        <strain evidence="2">ChiSjej1B19-3389</strain>
    </source>
</reference>
<evidence type="ECO:0000313" key="2">
    <source>
        <dbReference type="EMBL" id="HIQ80320.1"/>
    </source>
</evidence>
<dbReference type="Proteomes" id="UP000886787">
    <property type="component" value="Unassembled WGS sequence"/>
</dbReference>
<feature type="transmembrane region" description="Helical" evidence="1">
    <location>
        <begin position="37"/>
        <end position="58"/>
    </location>
</feature>
<keyword evidence="1" id="KW-1133">Transmembrane helix</keyword>